<reference evidence="1 2" key="1">
    <citation type="journal article" date="2022" name="New Phytol.">
        <title>Ecological generalism drives hyperdiversity of secondary metabolite gene clusters in xylarialean endophytes.</title>
        <authorList>
            <person name="Franco M.E.E."/>
            <person name="Wisecaver J.H."/>
            <person name="Arnold A.E."/>
            <person name="Ju Y.M."/>
            <person name="Slot J.C."/>
            <person name="Ahrendt S."/>
            <person name="Moore L.P."/>
            <person name="Eastman K.E."/>
            <person name="Scott K."/>
            <person name="Konkel Z."/>
            <person name="Mondo S.J."/>
            <person name="Kuo A."/>
            <person name="Hayes R.D."/>
            <person name="Haridas S."/>
            <person name="Andreopoulos B."/>
            <person name="Riley R."/>
            <person name="LaButti K."/>
            <person name="Pangilinan J."/>
            <person name="Lipzen A."/>
            <person name="Amirebrahimi M."/>
            <person name="Yan J."/>
            <person name="Adam C."/>
            <person name="Keymanesh K."/>
            <person name="Ng V."/>
            <person name="Louie K."/>
            <person name="Northen T."/>
            <person name="Drula E."/>
            <person name="Henrissat B."/>
            <person name="Hsieh H.M."/>
            <person name="Youens-Clark K."/>
            <person name="Lutzoni F."/>
            <person name="Miadlikowska J."/>
            <person name="Eastwood D.C."/>
            <person name="Hamelin R.C."/>
            <person name="Grigoriev I.V."/>
            <person name="U'Ren J.M."/>
        </authorList>
    </citation>
    <scope>NUCLEOTIDE SEQUENCE [LARGE SCALE GENOMIC DNA]</scope>
    <source>
        <strain evidence="1 2">CBS 119005</strain>
    </source>
</reference>
<dbReference type="EMBL" id="MU393723">
    <property type="protein sequence ID" value="KAI4858571.1"/>
    <property type="molecule type" value="Genomic_DNA"/>
</dbReference>
<dbReference type="Proteomes" id="UP001497700">
    <property type="component" value="Unassembled WGS sequence"/>
</dbReference>
<sequence>MRFNIWALKACLLLGWRTVHAAVDLEGAQVVEPVTGDDPSPIADPVTYQPDQHDCPLPCTDYSNVHKWTPYFSADRLQRCELPMLLQFSVAQALDDPQTSNLIRSCTLGVNTLSTDRTIINATFVEIDNPKKSDNLFENSLDVAPACAFDGTKVDGKLSFSTSSGGGAGDRGDIASLLTGIQDFFGTKDNCDEKFLFAYHKKSVASVYIGAGLGKPTVASAVKALTGRLQTDDAIANRTVAQICSEGNKPETIFGISIDGTSRNTPYDFDSVNFCSKLKGTTGNLVAVQKAVLDWSQGNCAVDDDLVSSQDALSIDFFDIVGAPIADNSTVGNTNSSEPSRFKVRDGKITRSAILNGRATCNYIQVQAGDSCASLASKCGIKGADFTQYNPKADLCSTLQPNDYVCCSAGDPYTPPKPPAPSPNADGTCASYIIKNGDTCASIALKYGLTVEDIEGFNGGKTWAWTDCKNILVEYNMCLSKGSPPLPPPQQGAECGPLVPGTQQPTDESVSIADLNPCPLKACCSNWGFCGPFPAHCDIHAPEGGGPGSKLPGFDSTCVSSCGNEIKQNSGPPSAFQRIGYFESWNFNRDCLWLKAENANTDGSYTHMHWGFAEIDPNTWTPVLKDPYKQWDAFKKLENMKRIVSFGGWAYSTEPATYNIIRSAIINNRETFATNLAKFVSDEGIDGIDIDWEYPGAPDILVDGQPIGQPGDGVAYLRFLTTLKSKLGDKSVSIAAPASYWYLKAFPIDRIAAVIDYIVYMTYDLHGQWDYGNVNAFDSCPSGKCIRSHVNLTETRNSLSIITKAGVSNNKIFVGESSYGRSFHMAVDGCWGPNCDFTGTRTQSDAEPGRCTKTGGYIANAEINELIRTGSVQQQHDDDSNTDVLLYKGDYVSYMTPTTKNTRREDWKKLNFAGSIDWAVDLQAFGSDDMNSGPDRPETGEEGCISGEDRTINTGDLCEFSCNYGFCPESLCTCNIQGPVVGLPSEVTGDIIAWDELDVDLNRLCKFACKYGYCPQEICTTPVKDSDQDGIVEVGDDPDNPNWYDYEAARQANQENCIVYQNPKYRDASAQQCYAYCSPAVEDAIAAGRTTNWGCVGFYPLQTGIPWTREPGTGMVYAPGKCSCDNYLLNEIADLILEALPIIAQIGCYILMSSLKTVLDIGLDFIPGAGKILDAGLDMATTAAQLAAYAYPEEEDPEGAFSWWLSPCGGTNLVPDDIKQAFDILSSVADGVSSFKKPKNIKKGSGKKGDTANPVDRSKPKGGTGSGPDGKGNGVTKKPKCRVPVNKSTLRLGQAKNTLREQSCVADKTQKSEMIITSIAYGAQPTQVAKACSTSWSQACFHYSSAISRHPSWATLTCPPAAGVTAYERPRPAVRTWYNAQHQGAGWKDTQNRKQLACDADEYPPAYLLDDASPAYANSGLNDQGQAIRYLPDSENRGAGRMWKGACFVPPVEDLSDAQVRSKVAEAPASKKTVVRGNGLEKTFAGVDIGFRPEFTISSWGQAGSAPPDDGMALNKCWPSGIAANDPGFALLSFDPWYNGKPHPYDYTKAYAKGSNGS</sequence>
<keyword evidence="1" id="KW-0378">Hydrolase</keyword>
<organism evidence="1 2">
    <name type="scientific">Hypoxylon rubiginosum</name>
    <dbReference type="NCBI Taxonomy" id="110542"/>
    <lineage>
        <taxon>Eukaryota</taxon>
        <taxon>Fungi</taxon>
        <taxon>Dikarya</taxon>
        <taxon>Ascomycota</taxon>
        <taxon>Pezizomycotina</taxon>
        <taxon>Sordariomycetes</taxon>
        <taxon>Xylariomycetidae</taxon>
        <taxon>Xylariales</taxon>
        <taxon>Hypoxylaceae</taxon>
        <taxon>Hypoxylon</taxon>
    </lineage>
</organism>
<name>A0ACB9YH40_9PEZI</name>
<keyword evidence="2" id="KW-1185">Reference proteome</keyword>
<protein>
    <submittedName>
        <fullName evidence="1">Glycoside hydrolase family 18 protein</fullName>
    </submittedName>
</protein>
<evidence type="ECO:0000313" key="2">
    <source>
        <dbReference type="Proteomes" id="UP001497700"/>
    </source>
</evidence>
<comment type="caution">
    <text evidence="1">The sequence shown here is derived from an EMBL/GenBank/DDBJ whole genome shotgun (WGS) entry which is preliminary data.</text>
</comment>
<evidence type="ECO:0000313" key="1">
    <source>
        <dbReference type="EMBL" id="KAI4858571.1"/>
    </source>
</evidence>
<gene>
    <name evidence="1" type="ORF">F4820DRAFT_468263</name>
</gene>
<accession>A0ACB9YH40</accession>
<proteinExistence type="predicted"/>